<feature type="compositionally biased region" description="Polar residues" evidence="1">
    <location>
        <begin position="9"/>
        <end position="20"/>
    </location>
</feature>
<evidence type="ECO:0000256" key="1">
    <source>
        <dbReference type="SAM" id="MobiDB-lite"/>
    </source>
</evidence>
<protein>
    <submittedName>
        <fullName evidence="2">Uncharacterized protein</fullName>
    </submittedName>
</protein>
<organism evidence="2 3">
    <name type="scientific">Algimonas porphyrae</name>
    <dbReference type="NCBI Taxonomy" id="1128113"/>
    <lineage>
        <taxon>Bacteria</taxon>
        <taxon>Pseudomonadati</taxon>
        <taxon>Pseudomonadota</taxon>
        <taxon>Alphaproteobacteria</taxon>
        <taxon>Maricaulales</taxon>
        <taxon>Robiginitomaculaceae</taxon>
        <taxon>Algimonas</taxon>
    </lineage>
</organism>
<evidence type="ECO:0000313" key="3">
    <source>
        <dbReference type="Proteomes" id="UP001161390"/>
    </source>
</evidence>
<evidence type="ECO:0000313" key="2">
    <source>
        <dbReference type="EMBL" id="GLQ21168.1"/>
    </source>
</evidence>
<reference evidence="2" key="2">
    <citation type="submission" date="2023-01" db="EMBL/GenBank/DDBJ databases">
        <title>Draft genome sequence of Algimonas porphyrae strain NBRC 108216.</title>
        <authorList>
            <person name="Sun Q."/>
            <person name="Mori K."/>
        </authorList>
    </citation>
    <scope>NUCLEOTIDE SEQUENCE</scope>
    <source>
        <strain evidence="2">NBRC 108216</strain>
    </source>
</reference>
<proteinExistence type="predicted"/>
<dbReference type="EMBL" id="BSNJ01000004">
    <property type="protein sequence ID" value="GLQ21168.1"/>
    <property type="molecule type" value="Genomic_DNA"/>
</dbReference>
<sequence>MTRTEHPRTANTEQGNTEQGNVAVPENPSPAELKASLEDADFPQASHMAKEIFGENPRLADEEE</sequence>
<feature type="region of interest" description="Disordered" evidence="1">
    <location>
        <begin position="1"/>
        <end position="44"/>
    </location>
</feature>
<dbReference type="Proteomes" id="UP001161390">
    <property type="component" value="Unassembled WGS sequence"/>
</dbReference>
<name>A0ABQ5V0U3_9PROT</name>
<accession>A0ABQ5V0U3</accession>
<dbReference type="RefSeq" id="WP_284372442.1">
    <property type="nucleotide sequence ID" value="NZ_BSNJ01000004.1"/>
</dbReference>
<gene>
    <name evidence="2" type="ORF">GCM10007854_21230</name>
</gene>
<comment type="caution">
    <text evidence="2">The sequence shown here is derived from an EMBL/GenBank/DDBJ whole genome shotgun (WGS) entry which is preliminary data.</text>
</comment>
<reference evidence="2" key="1">
    <citation type="journal article" date="2014" name="Int. J. Syst. Evol. Microbiol.">
        <title>Complete genome of a new Firmicutes species belonging to the dominant human colonic microbiota ('Ruminococcus bicirculans') reveals two chromosomes and a selective capacity to utilize plant glucans.</title>
        <authorList>
            <consortium name="NISC Comparative Sequencing Program"/>
            <person name="Wegmann U."/>
            <person name="Louis P."/>
            <person name="Goesmann A."/>
            <person name="Henrissat B."/>
            <person name="Duncan S.H."/>
            <person name="Flint H.J."/>
        </authorList>
    </citation>
    <scope>NUCLEOTIDE SEQUENCE</scope>
    <source>
        <strain evidence="2">NBRC 108216</strain>
    </source>
</reference>
<keyword evidence="3" id="KW-1185">Reference proteome</keyword>